<sequence length="48" mass="5209">MACCSSGTCASRPRRTRRALAEWRVRHMADVLAARELHDARAGAGAGR</sequence>
<proteinExistence type="predicted"/>
<gene>
    <name evidence="1" type="ORF">JOF35_004759</name>
</gene>
<dbReference type="Proteomes" id="UP001234880">
    <property type="component" value="Unassembled WGS sequence"/>
</dbReference>
<reference evidence="1 2" key="1">
    <citation type="submission" date="2023-07" db="EMBL/GenBank/DDBJ databases">
        <title>Sequencing the genomes of 1000 actinobacteria strains.</title>
        <authorList>
            <person name="Klenk H.-P."/>
        </authorList>
    </citation>
    <scope>NUCLEOTIDE SEQUENCE [LARGE SCALE GENOMIC DNA]</scope>
    <source>
        <strain evidence="1 2">DSM 41600</strain>
    </source>
</reference>
<keyword evidence="2" id="KW-1185">Reference proteome</keyword>
<accession>A0ABT9KVK6</accession>
<evidence type="ECO:0000313" key="1">
    <source>
        <dbReference type="EMBL" id="MDP9612482.1"/>
    </source>
</evidence>
<name>A0ABT9KVK6_9ACTN</name>
<organism evidence="1 2">
    <name type="scientific">Streptomyces demainii</name>
    <dbReference type="NCBI Taxonomy" id="588122"/>
    <lineage>
        <taxon>Bacteria</taxon>
        <taxon>Bacillati</taxon>
        <taxon>Actinomycetota</taxon>
        <taxon>Actinomycetes</taxon>
        <taxon>Kitasatosporales</taxon>
        <taxon>Streptomycetaceae</taxon>
        <taxon>Streptomyces</taxon>
    </lineage>
</organism>
<dbReference type="EMBL" id="JAURUE010000001">
    <property type="protein sequence ID" value="MDP9612482.1"/>
    <property type="molecule type" value="Genomic_DNA"/>
</dbReference>
<protein>
    <submittedName>
        <fullName evidence="1">Uncharacterized protein</fullName>
    </submittedName>
</protein>
<evidence type="ECO:0000313" key="2">
    <source>
        <dbReference type="Proteomes" id="UP001234880"/>
    </source>
</evidence>
<comment type="caution">
    <text evidence="1">The sequence shown here is derived from an EMBL/GenBank/DDBJ whole genome shotgun (WGS) entry which is preliminary data.</text>
</comment>